<dbReference type="PANTHER" id="PTHR24559:SF444">
    <property type="entry name" value="REVERSE TRANSCRIPTASE DOMAIN-CONTAINING PROTEIN"/>
    <property type="match status" value="1"/>
</dbReference>
<dbReference type="AlphaFoldDB" id="A0A9Q3D7Z3"/>
<accession>A0A9Q3D7Z3</accession>
<organism evidence="3 4">
    <name type="scientific">Austropuccinia psidii MF-1</name>
    <dbReference type="NCBI Taxonomy" id="1389203"/>
    <lineage>
        <taxon>Eukaryota</taxon>
        <taxon>Fungi</taxon>
        <taxon>Dikarya</taxon>
        <taxon>Basidiomycota</taxon>
        <taxon>Pucciniomycotina</taxon>
        <taxon>Pucciniomycetes</taxon>
        <taxon>Pucciniales</taxon>
        <taxon>Sphaerophragmiaceae</taxon>
        <taxon>Austropuccinia</taxon>
    </lineage>
</organism>
<dbReference type="InterPro" id="IPR043502">
    <property type="entry name" value="DNA/RNA_pol_sf"/>
</dbReference>
<dbReference type="InterPro" id="IPR000477">
    <property type="entry name" value="RT_dom"/>
</dbReference>
<dbReference type="Pfam" id="PF08284">
    <property type="entry name" value="RVP_2"/>
    <property type="match status" value="1"/>
</dbReference>
<dbReference type="InterPro" id="IPR053134">
    <property type="entry name" value="RNA-dir_DNA_polymerase"/>
</dbReference>
<evidence type="ECO:0000259" key="2">
    <source>
        <dbReference type="PROSITE" id="PS50878"/>
    </source>
</evidence>
<dbReference type="EMBL" id="AVOT02013515">
    <property type="protein sequence ID" value="MBW0496250.1"/>
    <property type="molecule type" value="Genomic_DNA"/>
</dbReference>
<proteinExistence type="predicted"/>
<feature type="region of interest" description="Disordered" evidence="1">
    <location>
        <begin position="1"/>
        <end position="98"/>
    </location>
</feature>
<dbReference type="Gene3D" id="2.40.70.10">
    <property type="entry name" value="Acid Proteases"/>
    <property type="match status" value="1"/>
</dbReference>
<dbReference type="PANTHER" id="PTHR24559">
    <property type="entry name" value="TRANSPOSON TY3-I GAG-POL POLYPROTEIN"/>
    <property type="match status" value="1"/>
</dbReference>
<feature type="compositionally biased region" description="Polar residues" evidence="1">
    <location>
        <begin position="9"/>
        <end position="22"/>
    </location>
</feature>
<dbReference type="Proteomes" id="UP000765509">
    <property type="component" value="Unassembled WGS sequence"/>
</dbReference>
<protein>
    <recommendedName>
        <fullName evidence="2">Reverse transcriptase domain-containing protein</fullName>
    </recommendedName>
</protein>
<dbReference type="CDD" id="cd01647">
    <property type="entry name" value="RT_LTR"/>
    <property type="match status" value="1"/>
</dbReference>
<dbReference type="InterPro" id="IPR021109">
    <property type="entry name" value="Peptidase_aspartic_dom_sf"/>
</dbReference>
<keyword evidence="4" id="KW-1185">Reference proteome</keyword>
<dbReference type="InterPro" id="IPR043128">
    <property type="entry name" value="Rev_trsase/Diguanyl_cyclase"/>
</dbReference>
<name>A0A9Q3D7Z3_9BASI</name>
<feature type="compositionally biased region" description="Low complexity" evidence="1">
    <location>
        <begin position="202"/>
        <end position="215"/>
    </location>
</feature>
<feature type="compositionally biased region" description="Acidic residues" evidence="1">
    <location>
        <begin position="65"/>
        <end position="82"/>
    </location>
</feature>
<gene>
    <name evidence="3" type="ORF">O181_035965</name>
</gene>
<evidence type="ECO:0000256" key="1">
    <source>
        <dbReference type="SAM" id="MobiDB-lite"/>
    </source>
</evidence>
<sequence length="638" mass="72114">MPIQHSPPARQTRSQARTQAVLTPTPRAPLDGTPAVPQLRAQLDRGPIMEGRKRAKEIKLILRSEDDEEEEENSVEEEESDGTEAAPAPVGAPQGIGRPALAQFGKAEAELDSLRKKEGGPLSLYIAYFRSLVSRIGDWGERALIYHFRRGLASRILDQLSSHPSNNDSLQDLMDINLELDTRYHERQKENNHHPEKKPEASKSNSSHPQTSSSSSHKKKKNFQTRDKLHSSLLNKECNILIDSDATNSFITKQFVHKYSLTMLELLENIPLIILDSSESPTLFVTHHTKYMVELSSFSSFEWDSVVIDTPKGEDLILVFDFLNHFNPSIDWKQGLITFDADQKDYYDPSNSFSNDLSSAKASAALSDTLRASILENVEKGFIRPSSSSTGAPFLFVKKKDGGLRLCVDYYKLNAFTRKNKYPVPPINQLPNVLNGSFIFSKIDLRGAYNLLSIQEVDEHLTAFRTKYGNFEYLVMPFGLTNAPSSFQNIFNDIFQDLLDVYVVVYLEDILVFSKSEEEHVTHMSTVLSRLRANNLFAKASKFIFHVSSVEYPRYVVSSEGLKMDQAKVQQILNWPPPRNLKALQSFLGFANFYCHFIKNYPKKISPLTSFLKKDSCSPLNSKALSFTTTPILLYPPL</sequence>
<dbReference type="Gene3D" id="3.30.70.270">
    <property type="match status" value="2"/>
</dbReference>
<dbReference type="Pfam" id="PF00078">
    <property type="entry name" value="RVT_1"/>
    <property type="match status" value="1"/>
</dbReference>
<reference evidence="3" key="1">
    <citation type="submission" date="2021-03" db="EMBL/GenBank/DDBJ databases">
        <title>Draft genome sequence of rust myrtle Austropuccinia psidii MF-1, a brazilian biotype.</title>
        <authorList>
            <person name="Quecine M.C."/>
            <person name="Pachon D.M.R."/>
            <person name="Bonatelli M.L."/>
            <person name="Correr F.H."/>
            <person name="Franceschini L.M."/>
            <person name="Leite T.F."/>
            <person name="Margarido G.R.A."/>
            <person name="Almeida C.A."/>
            <person name="Ferrarezi J.A."/>
            <person name="Labate C.A."/>
        </authorList>
    </citation>
    <scope>NUCLEOTIDE SEQUENCE</scope>
    <source>
        <strain evidence="3">MF-1</strain>
    </source>
</reference>
<dbReference type="SUPFAM" id="SSF56672">
    <property type="entry name" value="DNA/RNA polymerases"/>
    <property type="match status" value="1"/>
</dbReference>
<comment type="caution">
    <text evidence="3">The sequence shown here is derived from an EMBL/GenBank/DDBJ whole genome shotgun (WGS) entry which is preliminary data.</text>
</comment>
<evidence type="ECO:0000313" key="3">
    <source>
        <dbReference type="EMBL" id="MBW0496250.1"/>
    </source>
</evidence>
<evidence type="ECO:0000313" key="4">
    <source>
        <dbReference type="Proteomes" id="UP000765509"/>
    </source>
</evidence>
<dbReference type="PROSITE" id="PS50878">
    <property type="entry name" value="RT_POL"/>
    <property type="match status" value="1"/>
</dbReference>
<feature type="region of interest" description="Disordered" evidence="1">
    <location>
        <begin position="187"/>
        <end position="224"/>
    </location>
</feature>
<feature type="domain" description="Reverse transcriptase" evidence="2">
    <location>
        <begin position="378"/>
        <end position="592"/>
    </location>
</feature>
<feature type="compositionally biased region" description="Basic and acidic residues" evidence="1">
    <location>
        <begin position="187"/>
        <end position="201"/>
    </location>
</feature>
<dbReference type="Gene3D" id="3.10.10.10">
    <property type="entry name" value="HIV Type 1 Reverse Transcriptase, subunit A, domain 1"/>
    <property type="match status" value="1"/>
</dbReference>